<keyword evidence="1" id="KW-0479">Metal-binding</keyword>
<evidence type="ECO:0000256" key="2">
    <source>
        <dbReference type="ARBA" id="ARBA00022837"/>
    </source>
</evidence>
<dbReference type="AlphaFoldDB" id="A0A0J8JKE4"/>
<sequence length="1230" mass="132850">MLLIVTLLCSGQLMSEDIELYVRNIGDRVGTAPQVLVIFDNSGSMSRSETVKSAYDPSQTYSGKYTNGANDRAVFFTVGAAGLEDLPDPDTTARRFNEAINACNQSLIPLYGLWQHNSTSAELTGYEIEQAGDSLTDYTLIEGGEGYYVDRVGEYYSNGQFKQTWRSLRENNGMNATDIMDCLRDIMEVDQANPGEYGAQNGNGTPVGDGLPVNGYSTGSGKNKDAKSHYLVANPSDIENDAGYQQYKSPFTDVAVVTLYTGNYLNWKTSATEDVGTDTKSRLQIAKESITSVINATATVDFGLALFNINYPYEGRNDGGRIVSNIKERNTAETNDLIDTINSIRAETNTPLCETLYEAYRYFGGKSVKYGNENGNYVPYWTSANFVHIEPDKDTSAESGGSYISPFGNNCRDEAYVIVITDGYPTLDNNANSLISGLSGANSNSRVDNNYLPVLSEWMFNHDVNNNLDGDQNVVTYTIGFGEDAVSAEAILAAAAENGGGEYFPATDPDELSTALQKALISILEQSASFTSPSVASNNFDRTRSLDNVYYSMFFPEDKPRWPGNLKKLSVTNNVIVDSNGTTAIDPNGNIKSTSYSYWGASANCLDGNTVCADGNDVDRGGVAEYMAGLNPDGRQIYSDIGNNNSLANFVYGNAASAIPDLAGTLNVLAGEEETLFKWARGIDVHDENGDGSSIDTRSDLFGDPLHSKPLVINYGGTAENQDLRIVVGTNAGFLHMFEDEGSTVKENWAFIPKSLYPNLDLLRDNIPNSGKVYGVDGSPVAYVKDIDGTINSGDGDKVWLYTGMRRGGNQYFGFNVTIPTSPSLMWTITGGGSEFPTLANTWSQPSIALINKAGHDASAPVLIFGAGYVNDSDTSSATTLGRGIYIVDAETGERIWSFTPDANLSNNTQTSMIDAMPGKIATLDSDFDGLVDRLYASDLGGNVWRVDLYGSDPSNWSVIKLAALAGSTASEKRKFFNEPTVVRTFFNVKKRVSLEGNEDSDIIVSKEVPYEGILLGSGDRAHPNSSSVNDTLYLIQDRNIVTQSFTTAPTWSNITEADLFDMTDDPINTASNDTDLQELLINMSTKKGWKIELSGTNEKSLSSARVIGGVAYFTSYTPPASGVLANSCAIKAGVGTLYAMDLSYGTQIYDWGTSMEIGNRIPDTPVTFAGENDAGKSLLSFIGVGQGENQTGVIQARKSTGEPGIQCTGDCDPEYGLGTYKLHTKVTEN</sequence>
<dbReference type="GO" id="GO:0046872">
    <property type="term" value="F:metal ion binding"/>
    <property type="evidence" value="ECO:0007669"/>
    <property type="project" value="UniProtKB-KW"/>
</dbReference>
<name>A0A0J8JKE4_9ALTE</name>
<dbReference type="InterPro" id="IPR002035">
    <property type="entry name" value="VWF_A"/>
</dbReference>
<evidence type="ECO:0000313" key="5">
    <source>
        <dbReference type="Proteomes" id="UP000037600"/>
    </source>
</evidence>
<keyword evidence="2" id="KW-0106">Calcium</keyword>
<protein>
    <recommendedName>
        <fullName evidence="3">VWFA domain-containing protein</fullName>
    </recommendedName>
</protein>
<proteinExistence type="predicted"/>
<dbReference type="STRING" id="1513271.XM47_11800"/>
<organism evidence="4 5">
    <name type="scientific">Catenovulum maritimum</name>
    <dbReference type="NCBI Taxonomy" id="1513271"/>
    <lineage>
        <taxon>Bacteria</taxon>
        <taxon>Pseudomonadati</taxon>
        <taxon>Pseudomonadota</taxon>
        <taxon>Gammaproteobacteria</taxon>
        <taxon>Alteromonadales</taxon>
        <taxon>Alteromonadaceae</taxon>
        <taxon>Catenovulum</taxon>
    </lineage>
</organism>
<dbReference type="Gene3D" id="3.40.50.410">
    <property type="entry name" value="von Willebrand factor, type A domain"/>
    <property type="match status" value="1"/>
</dbReference>
<gene>
    <name evidence="4" type="ORF">XM47_11800</name>
</gene>
<dbReference type="SUPFAM" id="SSF53300">
    <property type="entry name" value="vWA-like"/>
    <property type="match status" value="1"/>
</dbReference>
<dbReference type="InterPro" id="IPR036465">
    <property type="entry name" value="vWFA_dom_sf"/>
</dbReference>
<keyword evidence="5" id="KW-1185">Reference proteome</keyword>
<dbReference type="PATRIC" id="fig|1513271.3.peg.2404"/>
<dbReference type="PROSITE" id="PS50234">
    <property type="entry name" value="VWFA"/>
    <property type="match status" value="1"/>
</dbReference>
<evidence type="ECO:0000259" key="3">
    <source>
        <dbReference type="PROSITE" id="PS50234"/>
    </source>
</evidence>
<dbReference type="Pfam" id="PF05567">
    <property type="entry name" value="T4P_PilY1"/>
    <property type="match status" value="1"/>
</dbReference>
<dbReference type="Proteomes" id="UP000037600">
    <property type="component" value="Unassembled WGS sequence"/>
</dbReference>
<comment type="caution">
    <text evidence="4">The sequence shown here is derived from an EMBL/GenBank/DDBJ whole genome shotgun (WGS) entry which is preliminary data.</text>
</comment>
<accession>A0A0J8JKE4</accession>
<dbReference type="InterPro" id="IPR008707">
    <property type="entry name" value="B-propeller_PilY1"/>
</dbReference>
<feature type="domain" description="VWFA" evidence="3">
    <location>
        <begin position="253"/>
        <end position="520"/>
    </location>
</feature>
<evidence type="ECO:0000313" key="4">
    <source>
        <dbReference type="EMBL" id="KMT64941.1"/>
    </source>
</evidence>
<dbReference type="EMBL" id="LAZL01000018">
    <property type="protein sequence ID" value="KMT64941.1"/>
    <property type="molecule type" value="Genomic_DNA"/>
</dbReference>
<evidence type="ECO:0000256" key="1">
    <source>
        <dbReference type="ARBA" id="ARBA00022723"/>
    </source>
</evidence>
<reference evidence="4 5" key="1">
    <citation type="submission" date="2015-04" db="EMBL/GenBank/DDBJ databases">
        <title>Draft Genome Sequence of the Novel Agar-Digesting Marine Bacterium Q1.</title>
        <authorList>
            <person name="Li Y."/>
            <person name="Li D."/>
            <person name="Chen G."/>
            <person name="Du Z."/>
        </authorList>
    </citation>
    <scope>NUCLEOTIDE SEQUENCE [LARGE SCALE GENOMIC DNA]</scope>
    <source>
        <strain evidence="4 5">Q1</strain>
    </source>
</reference>